<protein>
    <submittedName>
        <fullName evidence="1">Uncharacterized protein</fullName>
    </submittedName>
</protein>
<reference evidence="2" key="1">
    <citation type="journal article" date="2011" name="Genome Biol.">
        <title>Comparative and functional genomics provide insights into the pathogenicity of dermatophytic fungi.</title>
        <authorList>
            <person name="Burmester A."/>
            <person name="Shelest E."/>
            <person name="Gloeckner G."/>
            <person name="Heddergott C."/>
            <person name="Schindler S."/>
            <person name="Staib P."/>
            <person name="Heidel A."/>
            <person name="Felder M."/>
            <person name="Petzold A."/>
            <person name="Szafranski K."/>
            <person name="Feuermann M."/>
            <person name="Pedruzzi I."/>
            <person name="Priebe S."/>
            <person name="Groth M."/>
            <person name="Winkler R."/>
            <person name="Li W."/>
            <person name="Kniemeyer O."/>
            <person name="Schroeckh V."/>
            <person name="Hertweck C."/>
            <person name="Hube B."/>
            <person name="White T.C."/>
            <person name="Platzer M."/>
            <person name="Guthke R."/>
            <person name="Heitman J."/>
            <person name="Woestemeyer J."/>
            <person name="Zipfel P.F."/>
            <person name="Monod M."/>
            <person name="Brakhage A.A."/>
        </authorList>
    </citation>
    <scope>NUCLEOTIDE SEQUENCE [LARGE SCALE GENOMIC DNA]</scope>
    <source>
        <strain evidence="2">ATCC MYA-4681 / CBS 112371</strain>
    </source>
</reference>
<dbReference type="Proteomes" id="UP000008866">
    <property type="component" value="Unassembled WGS sequence"/>
</dbReference>
<organism evidence="1 2">
    <name type="scientific">Arthroderma benhamiae (strain ATCC MYA-4681 / CBS 112371)</name>
    <name type="common">Trichophyton mentagrophytes</name>
    <dbReference type="NCBI Taxonomy" id="663331"/>
    <lineage>
        <taxon>Eukaryota</taxon>
        <taxon>Fungi</taxon>
        <taxon>Dikarya</taxon>
        <taxon>Ascomycota</taxon>
        <taxon>Pezizomycotina</taxon>
        <taxon>Eurotiomycetes</taxon>
        <taxon>Eurotiomycetidae</taxon>
        <taxon>Onygenales</taxon>
        <taxon>Arthrodermataceae</taxon>
        <taxon>Trichophyton</taxon>
    </lineage>
</organism>
<dbReference type="EMBL" id="ABSU01000030">
    <property type="protein sequence ID" value="EFE30417.1"/>
    <property type="molecule type" value="Genomic_DNA"/>
</dbReference>
<dbReference type="HOGENOM" id="CLU_2851341_0_0_1"/>
<sequence>MQNSDTTNGGEENNPMTIDDMKACYSQADVEDAMFTRNYVEYYPPLLLFSAIPTNKIPNHIQVPE</sequence>
<dbReference type="AlphaFoldDB" id="D4B2V6"/>
<gene>
    <name evidence="1" type="ORF">ARB_02789</name>
</gene>
<dbReference type="STRING" id="663331.D4B2V6"/>
<accession>D4B2V6</accession>
<comment type="caution">
    <text evidence="1">The sequence shown here is derived from an EMBL/GenBank/DDBJ whole genome shotgun (WGS) entry which is preliminary data.</text>
</comment>
<dbReference type="OMA" id="TIFRHRN"/>
<evidence type="ECO:0000313" key="1">
    <source>
        <dbReference type="EMBL" id="EFE30417.1"/>
    </source>
</evidence>
<dbReference type="RefSeq" id="XP_003011057.1">
    <property type="nucleotide sequence ID" value="XM_003011011.1"/>
</dbReference>
<proteinExistence type="predicted"/>
<evidence type="ECO:0000313" key="2">
    <source>
        <dbReference type="Proteomes" id="UP000008866"/>
    </source>
</evidence>
<keyword evidence="2" id="KW-1185">Reference proteome</keyword>
<dbReference type="eggNOG" id="ENOG502RQ8Z">
    <property type="taxonomic scope" value="Eukaryota"/>
</dbReference>
<name>D4B2V6_ARTBC</name>
<dbReference type="KEGG" id="abe:ARB_02789"/>
<dbReference type="GeneID" id="9525174"/>